<evidence type="ECO:0008006" key="4">
    <source>
        <dbReference type="Google" id="ProtNLM"/>
    </source>
</evidence>
<comment type="caution">
    <text evidence="2">The sequence shown here is derived from an EMBL/GenBank/DDBJ whole genome shotgun (WGS) entry which is preliminary data.</text>
</comment>
<feature type="region of interest" description="Disordered" evidence="1">
    <location>
        <begin position="88"/>
        <end position="110"/>
    </location>
</feature>
<dbReference type="RefSeq" id="WP_248940834.1">
    <property type="nucleotide sequence ID" value="NZ_JAKIKS010000051.1"/>
</dbReference>
<reference evidence="2 3" key="1">
    <citation type="submission" date="2022-01" db="EMBL/GenBank/DDBJ databases">
        <title>Whole genome-based taxonomy of the Shewanellaceae.</title>
        <authorList>
            <person name="Martin-Rodriguez A.J."/>
        </authorList>
    </citation>
    <scope>NUCLEOTIDE SEQUENCE [LARGE SCALE GENOMIC DNA]</scope>
    <source>
        <strain evidence="2 3">DSM 17177</strain>
    </source>
</reference>
<evidence type="ECO:0000256" key="1">
    <source>
        <dbReference type="SAM" id="MobiDB-lite"/>
    </source>
</evidence>
<evidence type="ECO:0000313" key="2">
    <source>
        <dbReference type="EMBL" id="MCL1125521.1"/>
    </source>
</evidence>
<name>A0ABT0LCT7_9GAMM</name>
<proteinExistence type="predicted"/>
<protein>
    <recommendedName>
        <fullName evidence="4">Transcriptional regulator VspR</fullName>
    </recommendedName>
</protein>
<organism evidence="2 3">
    <name type="scientific">Shewanella surugensis</name>
    <dbReference type="NCBI Taxonomy" id="212020"/>
    <lineage>
        <taxon>Bacteria</taxon>
        <taxon>Pseudomonadati</taxon>
        <taxon>Pseudomonadota</taxon>
        <taxon>Gammaproteobacteria</taxon>
        <taxon>Alteromonadales</taxon>
        <taxon>Shewanellaceae</taxon>
        <taxon>Shewanella</taxon>
    </lineage>
</organism>
<evidence type="ECO:0000313" key="3">
    <source>
        <dbReference type="Proteomes" id="UP001203423"/>
    </source>
</evidence>
<keyword evidence="3" id="KW-1185">Reference proteome</keyword>
<accession>A0ABT0LCT7</accession>
<dbReference type="EMBL" id="JAKIKS010000051">
    <property type="protein sequence ID" value="MCL1125521.1"/>
    <property type="molecule type" value="Genomic_DNA"/>
</dbReference>
<gene>
    <name evidence="2" type="ORF">L2764_13790</name>
</gene>
<dbReference type="Proteomes" id="UP001203423">
    <property type="component" value="Unassembled WGS sequence"/>
</dbReference>
<feature type="compositionally biased region" description="Low complexity" evidence="1">
    <location>
        <begin position="98"/>
        <end position="109"/>
    </location>
</feature>
<sequence length="182" mass="20518">MIPINETLLNILQDKNLKNFTAIQLKNMCIKALPLANTKETGQLVYRGLRRLHQAGFIDKKPHTASKKQTHIFSKTTLFNPAHLVASQPRKGQKMNMTPSSTPTPTTTSAHTKLKTTLNQYQVDLLSSIGEAEEFKRLFEEYPYAKSSLYPKYMQARNQSSTLVGRIKAIEVCLNELQGLPS</sequence>